<reference evidence="1" key="2">
    <citation type="submission" date="2023-05" db="EMBL/GenBank/DDBJ databases">
        <authorList>
            <person name="Schelkunov M.I."/>
        </authorList>
    </citation>
    <scope>NUCLEOTIDE SEQUENCE</scope>
    <source>
        <strain evidence="1">Hsosn_3</strain>
        <tissue evidence="1">Leaf</tissue>
    </source>
</reference>
<reference evidence="1" key="1">
    <citation type="submission" date="2023-02" db="EMBL/GenBank/DDBJ databases">
        <title>Genome of toxic invasive species Heracleum sosnowskyi carries increased number of genes despite the absence of recent whole-genome duplications.</title>
        <authorList>
            <person name="Schelkunov M."/>
            <person name="Shtratnikova V."/>
            <person name="Makarenko M."/>
            <person name="Klepikova A."/>
            <person name="Omelchenko D."/>
            <person name="Novikova G."/>
            <person name="Obukhova E."/>
            <person name="Bogdanov V."/>
            <person name="Penin A."/>
            <person name="Logacheva M."/>
        </authorList>
    </citation>
    <scope>NUCLEOTIDE SEQUENCE</scope>
    <source>
        <strain evidence="1">Hsosn_3</strain>
        <tissue evidence="1">Leaf</tissue>
    </source>
</reference>
<protein>
    <submittedName>
        <fullName evidence="1">Uncharacterized protein</fullName>
    </submittedName>
</protein>
<proteinExistence type="predicted"/>
<accession>A0AAD8GSR4</accession>
<evidence type="ECO:0000313" key="1">
    <source>
        <dbReference type="EMBL" id="KAK1353383.1"/>
    </source>
</evidence>
<organism evidence="1 2">
    <name type="scientific">Heracleum sosnowskyi</name>
    <dbReference type="NCBI Taxonomy" id="360622"/>
    <lineage>
        <taxon>Eukaryota</taxon>
        <taxon>Viridiplantae</taxon>
        <taxon>Streptophyta</taxon>
        <taxon>Embryophyta</taxon>
        <taxon>Tracheophyta</taxon>
        <taxon>Spermatophyta</taxon>
        <taxon>Magnoliopsida</taxon>
        <taxon>eudicotyledons</taxon>
        <taxon>Gunneridae</taxon>
        <taxon>Pentapetalae</taxon>
        <taxon>asterids</taxon>
        <taxon>campanulids</taxon>
        <taxon>Apiales</taxon>
        <taxon>Apiaceae</taxon>
        <taxon>Apioideae</taxon>
        <taxon>apioid superclade</taxon>
        <taxon>Tordylieae</taxon>
        <taxon>Tordyliinae</taxon>
        <taxon>Heracleum</taxon>
    </lineage>
</organism>
<dbReference type="EMBL" id="JAUIZM010000013">
    <property type="protein sequence ID" value="KAK1353383.1"/>
    <property type="molecule type" value="Genomic_DNA"/>
</dbReference>
<evidence type="ECO:0000313" key="2">
    <source>
        <dbReference type="Proteomes" id="UP001237642"/>
    </source>
</evidence>
<keyword evidence="2" id="KW-1185">Reference proteome</keyword>
<sequence length="175" mass="20467">MKGRNERIISRLKVHQTMKKKVYKVYLDDIDCSLSEVIEVQKRMIRVLNPIPRYSYGKLKNKTDYHNFLPTTLENDPCDLILKIDDLYLMGVDVWGAWVLPSHNPHHHHLNAFLLEWRGESDYPTFDLSRQDISFWNGLLRSLLSVSRSVFSDNLVIHLSISSLSLSPLSLIVWF</sequence>
<comment type="caution">
    <text evidence="1">The sequence shown here is derived from an EMBL/GenBank/DDBJ whole genome shotgun (WGS) entry which is preliminary data.</text>
</comment>
<dbReference type="Proteomes" id="UP001237642">
    <property type="component" value="Unassembled WGS sequence"/>
</dbReference>
<gene>
    <name evidence="1" type="ORF">POM88_052518</name>
</gene>
<name>A0AAD8GSR4_9APIA</name>
<dbReference type="AlphaFoldDB" id="A0AAD8GSR4"/>